<gene>
    <name evidence="9" type="ORF">MCOR_52358</name>
</gene>
<keyword evidence="3" id="KW-0813">Transport</keyword>
<keyword evidence="10" id="KW-1185">Reference proteome</keyword>
<keyword evidence="6 7" id="KW-0472">Membrane</keyword>
<evidence type="ECO:0000313" key="9">
    <source>
        <dbReference type="EMBL" id="CAC5420091.1"/>
    </source>
</evidence>
<sequence>MTVPVYIAECAPADMRGRLVALNNASITCGQFIASVIDGAFSYDKRNGWRYMLGIAGIPSAIQFVGFLFLPESPRWLLSKRKDDQAREILRRIRDTDDVEDEILDVKARFKEHEASDYQGGLLKRIFTTPSVRRALFLGCGLQLFQQLSGINTVMYYSASIIKMSGVRDNSTAIWMSAATSFVNFVFSLLGVWLVERIGRRLLALLSLVGMFTM</sequence>
<evidence type="ECO:0000259" key="8">
    <source>
        <dbReference type="PROSITE" id="PS50850"/>
    </source>
</evidence>
<comment type="subcellular location">
    <subcellularLocation>
        <location evidence="1">Membrane</location>
        <topology evidence="1">Multi-pass membrane protein</topology>
    </subcellularLocation>
</comment>
<organism evidence="9 10">
    <name type="scientific">Mytilus coruscus</name>
    <name type="common">Sea mussel</name>
    <dbReference type="NCBI Taxonomy" id="42192"/>
    <lineage>
        <taxon>Eukaryota</taxon>
        <taxon>Metazoa</taxon>
        <taxon>Spiralia</taxon>
        <taxon>Lophotrochozoa</taxon>
        <taxon>Mollusca</taxon>
        <taxon>Bivalvia</taxon>
        <taxon>Autobranchia</taxon>
        <taxon>Pteriomorphia</taxon>
        <taxon>Mytilida</taxon>
        <taxon>Mytiloidea</taxon>
        <taxon>Mytilidae</taxon>
        <taxon>Mytilinae</taxon>
        <taxon>Mytilus</taxon>
    </lineage>
</organism>
<evidence type="ECO:0000256" key="2">
    <source>
        <dbReference type="ARBA" id="ARBA00010992"/>
    </source>
</evidence>
<feature type="transmembrane region" description="Helical" evidence="7">
    <location>
        <begin position="51"/>
        <end position="70"/>
    </location>
</feature>
<dbReference type="GO" id="GO:0005366">
    <property type="term" value="F:myo-inositol:proton symporter activity"/>
    <property type="evidence" value="ECO:0007669"/>
    <property type="project" value="TreeGrafter"/>
</dbReference>
<reference evidence="9 10" key="1">
    <citation type="submission" date="2020-06" db="EMBL/GenBank/DDBJ databases">
        <authorList>
            <person name="Li R."/>
            <person name="Bekaert M."/>
        </authorList>
    </citation>
    <scope>NUCLEOTIDE SEQUENCE [LARGE SCALE GENOMIC DNA]</scope>
    <source>
        <strain evidence="10">wild</strain>
    </source>
</reference>
<feature type="transmembrane region" description="Helical" evidence="7">
    <location>
        <begin position="173"/>
        <end position="195"/>
    </location>
</feature>
<dbReference type="InterPro" id="IPR020846">
    <property type="entry name" value="MFS_dom"/>
</dbReference>
<dbReference type="InterPro" id="IPR005829">
    <property type="entry name" value="Sugar_transporter_CS"/>
</dbReference>
<evidence type="ECO:0000256" key="5">
    <source>
        <dbReference type="ARBA" id="ARBA00022989"/>
    </source>
</evidence>
<evidence type="ECO:0000256" key="4">
    <source>
        <dbReference type="ARBA" id="ARBA00022692"/>
    </source>
</evidence>
<accession>A0A6J8EM07</accession>
<dbReference type="Proteomes" id="UP000507470">
    <property type="component" value="Unassembled WGS sequence"/>
</dbReference>
<dbReference type="SUPFAM" id="SSF103473">
    <property type="entry name" value="MFS general substrate transporter"/>
    <property type="match status" value="1"/>
</dbReference>
<dbReference type="Pfam" id="PF00083">
    <property type="entry name" value="Sugar_tr"/>
    <property type="match status" value="1"/>
</dbReference>
<dbReference type="InterPro" id="IPR005828">
    <property type="entry name" value="MFS_sugar_transport-like"/>
</dbReference>
<keyword evidence="4 7" id="KW-0812">Transmembrane</keyword>
<dbReference type="GO" id="GO:0016324">
    <property type="term" value="C:apical plasma membrane"/>
    <property type="evidence" value="ECO:0007669"/>
    <property type="project" value="TreeGrafter"/>
</dbReference>
<dbReference type="PROSITE" id="PS50850">
    <property type="entry name" value="MFS"/>
    <property type="match status" value="1"/>
</dbReference>
<evidence type="ECO:0000256" key="1">
    <source>
        <dbReference type="ARBA" id="ARBA00004141"/>
    </source>
</evidence>
<dbReference type="AlphaFoldDB" id="A0A6J8EM07"/>
<dbReference type="EMBL" id="CACVKT020009075">
    <property type="protein sequence ID" value="CAC5420091.1"/>
    <property type="molecule type" value="Genomic_DNA"/>
</dbReference>
<name>A0A6J8EM07_MYTCO</name>
<feature type="domain" description="Major facilitator superfamily (MFS) profile" evidence="8">
    <location>
        <begin position="1"/>
        <end position="214"/>
    </location>
</feature>
<dbReference type="InterPro" id="IPR050814">
    <property type="entry name" value="Myo-inositol_Transporter"/>
</dbReference>
<evidence type="ECO:0000256" key="6">
    <source>
        <dbReference type="ARBA" id="ARBA00023136"/>
    </source>
</evidence>
<feature type="transmembrane region" description="Helical" evidence="7">
    <location>
        <begin position="135"/>
        <end position="158"/>
    </location>
</feature>
<dbReference type="PANTHER" id="PTHR48020">
    <property type="entry name" value="PROTON MYO-INOSITOL COTRANSPORTER"/>
    <property type="match status" value="1"/>
</dbReference>
<proteinExistence type="inferred from homology"/>
<comment type="similarity">
    <text evidence="2">Belongs to the major facilitator superfamily. Sugar transporter (TC 2.A.1.1) family.</text>
</comment>
<dbReference type="OrthoDB" id="6339427at2759"/>
<dbReference type="PROSITE" id="PS00216">
    <property type="entry name" value="SUGAR_TRANSPORT_1"/>
    <property type="match status" value="1"/>
</dbReference>
<evidence type="ECO:0000256" key="7">
    <source>
        <dbReference type="SAM" id="Phobius"/>
    </source>
</evidence>
<evidence type="ECO:0000256" key="3">
    <source>
        <dbReference type="ARBA" id="ARBA00022448"/>
    </source>
</evidence>
<protein>
    <submittedName>
        <fullName evidence="9">SLC2A13</fullName>
    </submittedName>
</protein>
<dbReference type="Gene3D" id="1.20.1250.20">
    <property type="entry name" value="MFS general substrate transporter like domains"/>
    <property type="match status" value="1"/>
</dbReference>
<evidence type="ECO:0000313" key="10">
    <source>
        <dbReference type="Proteomes" id="UP000507470"/>
    </source>
</evidence>
<dbReference type="PANTHER" id="PTHR48020:SF12">
    <property type="entry name" value="PROTON MYO-INOSITOL COTRANSPORTER"/>
    <property type="match status" value="1"/>
</dbReference>
<keyword evidence="5 7" id="KW-1133">Transmembrane helix</keyword>
<dbReference type="InterPro" id="IPR036259">
    <property type="entry name" value="MFS_trans_sf"/>
</dbReference>